<name>A0AAE0H2R0_9CHLO</name>
<gene>
    <name evidence="1" type="ORF">CYMTET_3751</name>
</gene>
<evidence type="ECO:0000313" key="2">
    <source>
        <dbReference type="Proteomes" id="UP001190700"/>
    </source>
</evidence>
<dbReference type="EMBL" id="LGRX02000361">
    <property type="protein sequence ID" value="KAK3288779.1"/>
    <property type="molecule type" value="Genomic_DNA"/>
</dbReference>
<protein>
    <submittedName>
        <fullName evidence="1">Uncharacterized protein</fullName>
    </submittedName>
</protein>
<evidence type="ECO:0000313" key="1">
    <source>
        <dbReference type="EMBL" id="KAK3288779.1"/>
    </source>
</evidence>
<reference evidence="1 2" key="1">
    <citation type="journal article" date="2015" name="Genome Biol. Evol.">
        <title>Comparative Genomics of a Bacterivorous Green Alga Reveals Evolutionary Causalities and Consequences of Phago-Mixotrophic Mode of Nutrition.</title>
        <authorList>
            <person name="Burns J.A."/>
            <person name="Paasch A."/>
            <person name="Narechania A."/>
            <person name="Kim E."/>
        </authorList>
    </citation>
    <scope>NUCLEOTIDE SEQUENCE [LARGE SCALE GENOMIC DNA]</scope>
    <source>
        <strain evidence="1 2">PLY_AMNH</strain>
    </source>
</reference>
<accession>A0AAE0H2R0</accession>
<organism evidence="1 2">
    <name type="scientific">Cymbomonas tetramitiformis</name>
    <dbReference type="NCBI Taxonomy" id="36881"/>
    <lineage>
        <taxon>Eukaryota</taxon>
        <taxon>Viridiplantae</taxon>
        <taxon>Chlorophyta</taxon>
        <taxon>Pyramimonadophyceae</taxon>
        <taxon>Pyramimonadales</taxon>
        <taxon>Pyramimonadaceae</taxon>
        <taxon>Cymbomonas</taxon>
    </lineage>
</organism>
<dbReference type="AlphaFoldDB" id="A0AAE0H2R0"/>
<keyword evidence="2" id="KW-1185">Reference proteome</keyword>
<dbReference type="Proteomes" id="UP001190700">
    <property type="component" value="Unassembled WGS sequence"/>
</dbReference>
<proteinExistence type="predicted"/>
<sequence length="605" mass="69026">MEDLKKINRLSTKAQAHLNAYTDCLQRIHRLSAKLLQQNIETTQLADTSTRKRGRALVDSDDEADACTLDPDALPKPNTRVVRIDDEAVGLWLITAPLRTLSDVRDRSLCLVPGMAISVRVQEEDETFTNEHAVVQQILNANTLRVDWYAQDADDEWVLAGVDLVEPECVQAYSEEHALFSKRGDEWAANSTRAFLDTRLWWTSDENELRCPPHVSWGWHRRMRVGAPLSGLAKLFYEQLLQPALYRGLELTARIDNLDLFERHVVDLDLAVVWTEDAHATGTKCDMCNKCNLRNKFVAKLVGNNVAVELIMGRNCARVCACVSEMRLHVMDDHDSAVTMNYFQECPYYQCPQYMQYAAYPAYPSVASNPPVNVGYEDQFIAEVGAMRASVESLERLADSHHRISRIAALYQRKRVMYKAMRRFEAHRNARLQAGARLNALQASIMWRRGALSVFFCNLPDWRAAIRLARMVNAYRALRVMDIDGRHDTTTELQTNHDQLQSDHALLQDTLAQSDAVVQDLHAKRDILEKKLHVINNVIVALKDKFALHCVDCGRVLYKMRAQKETEEVDGVLEQCYDVWDDNAHRDALGKITLSTWVHSVHQTD</sequence>
<comment type="caution">
    <text evidence="1">The sequence shown here is derived from an EMBL/GenBank/DDBJ whole genome shotgun (WGS) entry which is preliminary data.</text>
</comment>